<feature type="region of interest" description="Disordered" evidence="1">
    <location>
        <begin position="39"/>
        <end position="58"/>
    </location>
</feature>
<organism evidence="2 3">
    <name type="scientific">Leptobrachium leishanense</name>
    <name type="common">Leishan spiny toad</name>
    <dbReference type="NCBI Taxonomy" id="445787"/>
    <lineage>
        <taxon>Eukaryota</taxon>
        <taxon>Metazoa</taxon>
        <taxon>Chordata</taxon>
        <taxon>Craniata</taxon>
        <taxon>Vertebrata</taxon>
        <taxon>Euteleostomi</taxon>
        <taxon>Amphibia</taxon>
        <taxon>Batrachia</taxon>
        <taxon>Anura</taxon>
        <taxon>Pelobatoidea</taxon>
        <taxon>Megophryidae</taxon>
        <taxon>Leptobrachium</taxon>
    </lineage>
</organism>
<dbReference type="Pfam" id="PF15667">
    <property type="entry name" value="CMIP6"/>
    <property type="match status" value="1"/>
</dbReference>
<gene>
    <name evidence="2" type="primary">CIMIP6</name>
</gene>
<dbReference type="AlphaFoldDB" id="A0A8C5M8Q4"/>
<dbReference type="Proteomes" id="UP000694569">
    <property type="component" value="Unplaced"/>
</dbReference>
<dbReference type="Ensembl" id="ENSLLET00000009883.1">
    <property type="protein sequence ID" value="ENSLLEP00000009521.1"/>
    <property type="gene ID" value="ENSLLEG00000006067.1"/>
</dbReference>
<name>A0A8C5M8Q4_9ANUR</name>
<evidence type="ECO:0000313" key="3">
    <source>
        <dbReference type="Proteomes" id="UP000694569"/>
    </source>
</evidence>
<feature type="compositionally biased region" description="Polar residues" evidence="1">
    <location>
        <begin position="263"/>
        <end position="285"/>
    </location>
</feature>
<dbReference type="OrthoDB" id="9971371at2759"/>
<proteinExistence type="predicted"/>
<keyword evidence="3" id="KW-1185">Reference proteome</keyword>
<sequence length="298" mass="33752">MYPRADTFIQRRMRVPARYLPNTFRVFDENLYDVRQRDVPQSFTSRQPEKPHVPRSPFRNNVPHPYFANFIRDNVRFLAEPISHMETACTKHKQTEWWPTDAEKASSLSQPPYDKATTQRIDFIPMTHSSPPTRHGCNPHKSPQHGIVPLAYPKSSTKLPKILLEQMSFNHQYNSRATPSEPIRGKRHGALVWTEIKTEARPDVPQGTRLFPNVTGSHLIQQPETQKGNSAESSMTSPNLGMHGSQQMFNSKSHLSKTDFREASTSISRAPCSQRSPARSTQAASVGQACVKNVALAQ</sequence>
<accession>A0A8C5M8Q4</accession>
<dbReference type="InterPro" id="IPR031365">
    <property type="entry name" value="CMIP6"/>
</dbReference>
<protein>
    <submittedName>
        <fullName evidence="2">Ciliary microtubule inner protein 6</fullName>
    </submittedName>
</protein>
<reference evidence="2" key="1">
    <citation type="submission" date="2025-08" db="UniProtKB">
        <authorList>
            <consortium name="Ensembl"/>
        </authorList>
    </citation>
    <scope>IDENTIFICATION</scope>
</reference>
<evidence type="ECO:0000313" key="2">
    <source>
        <dbReference type="Ensembl" id="ENSLLEP00000009521.1"/>
    </source>
</evidence>
<reference evidence="2" key="2">
    <citation type="submission" date="2025-09" db="UniProtKB">
        <authorList>
            <consortium name="Ensembl"/>
        </authorList>
    </citation>
    <scope>IDENTIFICATION</scope>
</reference>
<dbReference type="PANTHER" id="PTHR35087:SF1">
    <property type="entry name" value="RIKEN CDNA 4930505A04 GENE"/>
    <property type="match status" value="1"/>
</dbReference>
<feature type="region of interest" description="Disordered" evidence="1">
    <location>
        <begin position="219"/>
        <end position="286"/>
    </location>
</feature>
<feature type="compositionally biased region" description="Polar residues" evidence="1">
    <location>
        <begin position="219"/>
        <end position="253"/>
    </location>
</feature>
<evidence type="ECO:0000256" key="1">
    <source>
        <dbReference type="SAM" id="MobiDB-lite"/>
    </source>
</evidence>
<dbReference type="GeneTree" id="ENSGT00390000005045"/>
<dbReference type="PANTHER" id="PTHR35087">
    <property type="entry name" value="SIMILAR TO HYPOTHETICAL PROTEIN FLJ40298"/>
    <property type="match status" value="1"/>
</dbReference>